<reference evidence="2" key="1">
    <citation type="submission" date="2022-10" db="EMBL/GenBank/DDBJ databases">
        <title>Algoriphagus sp. a novel bacteria isolate from halophytes salicornia europaea.</title>
        <authorList>
            <person name="Peng Y."/>
            <person name="Jiang L."/>
            <person name="Lee J."/>
        </authorList>
    </citation>
    <scope>NUCLEOTIDE SEQUENCE</scope>
    <source>
        <strain evidence="2">TR-M5</strain>
    </source>
</reference>
<feature type="signal peptide" evidence="1">
    <location>
        <begin position="1"/>
        <end position="22"/>
    </location>
</feature>
<evidence type="ECO:0000256" key="1">
    <source>
        <dbReference type="SAM" id="SignalP"/>
    </source>
</evidence>
<evidence type="ECO:0000313" key="2">
    <source>
        <dbReference type="EMBL" id="UZD22194.1"/>
    </source>
</evidence>
<name>A0ABY6MJ26_9BACT</name>
<organism evidence="2 3">
    <name type="scientific">Algoriphagus halophytocola</name>
    <dbReference type="NCBI Taxonomy" id="2991499"/>
    <lineage>
        <taxon>Bacteria</taxon>
        <taxon>Pseudomonadati</taxon>
        <taxon>Bacteroidota</taxon>
        <taxon>Cytophagia</taxon>
        <taxon>Cytophagales</taxon>
        <taxon>Cyclobacteriaceae</taxon>
        <taxon>Algoriphagus</taxon>
    </lineage>
</organism>
<evidence type="ECO:0000313" key="3">
    <source>
        <dbReference type="Proteomes" id="UP001163156"/>
    </source>
</evidence>
<gene>
    <name evidence="2" type="ORF">OM944_16155</name>
</gene>
<sequence length="86" mass="8848">MKKKVLIFAIGLSFLAPGISWGHMDVCQAGGPGSTGCKVSKTFELEAGPAGGSTTITYETTCGEGYYACCNLNIMTGEGSATCVEK</sequence>
<dbReference type="RefSeq" id="WP_264808649.1">
    <property type="nucleotide sequence ID" value="NZ_CP110226.1"/>
</dbReference>
<proteinExistence type="predicted"/>
<keyword evidence="3" id="KW-1185">Reference proteome</keyword>
<dbReference type="Proteomes" id="UP001163156">
    <property type="component" value="Chromosome"/>
</dbReference>
<keyword evidence="1" id="KW-0732">Signal</keyword>
<dbReference type="EMBL" id="CP110226">
    <property type="protein sequence ID" value="UZD22194.1"/>
    <property type="molecule type" value="Genomic_DNA"/>
</dbReference>
<protein>
    <submittedName>
        <fullName evidence="2">Uncharacterized protein</fullName>
    </submittedName>
</protein>
<accession>A0ABY6MJ26</accession>
<feature type="chain" id="PRO_5047037259" evidence="1">
    <location>
        <begin position="23"/>
        <end position="86"/>
    </location>
</feature>